<keyword evidence="9" id="KW-0965">Cell junction</keyword>
<comment type="caution">
    <text evidence="23">The sequence shown here is derived from an EMBL/GenBank/DDBJ whole genome shotgun (WGS) entry which is preliminary data.</text>
</comment>
<evidence type="ECO:0000256" key="5">
    <source>
        <dbReference type="ARBA" id="ARBA00004529"/>
    </source>
</evidence>
<dbReference type="GO" id="GO:0030041">
    <property type="term" value="P:actin filament polymerization"/>
    <property type="evidence" value="ECO:0007669"/>
    <property type="project" value="TreeGrafter"/>
</dbReference>
<keyword evidence="16" id="KW-0539">Nucleus</keyword>
<keyword evidence="18" id="KW-0131">Cell cycle</keyword>
<dbReference type="Pfam" id="PF06625">
    <property type="entry name" value="DUF1151"/>
    <property type="match status" value="1"/>
</dbReference>
<keyword evidence="15" id="KW-0206">Cytoskeleton</keyword>
<evidence type="ECO:0000256" key="21">
    <source>
        <dbReference type="ARBA" id="ARBA00045129"/>
    </source>
</evidence>
<reference evidence="23 24" key="1">
    <citation type="journal article" date="2019" name="Mol. Ecol. Resour.">
        <title>Chromosome-level genome assembly of Triplophysa tibetana, a fish adapted to the harsh high-altitude environment of the Tibetan Plateau.</title>
        <authorList>
            <person name="Yang X."/>
            <person name="Liu H."/>
            <person name="Ma Z."/>
            <person name="Zou Y."/>
            <person name="Zou M."/>
            <person name="Mao Y."/>
            <person name="Li X."/>
            <person name="Wang H."/>
            <person name="Chen T."/>
            <person name="Wang W."/>
            <person name="Yang R."/>
        </authorList>
    </citation>
    <scope>NUCLEOTIDE SEQUENCE [LARGE SCALE GENOMIC DNA]</scope>
    <source>
        <strain evidence="23">TTIB1903HZAU</strain>
        <tissue evidence="23">Muscle</tissue>
    </source>
</reference>
<keyword evidence="17" id="KW-0966">Cell projection</keyword>
<evidence type="ECO:0000256" key="14">
    <source>
        <dbReference type="ARBA" id="ARBA00023203"/>
    </source>
</evidence>
<dbReference type="Proteomes" id="UP000324632">
    <property type="component" value="Chromosome 13"/>
</dbReference>
<evidence type="ECO:0000256" key="22">
    <source>
        <dbReference type="SAM" id="MobiDB-lite"/>
    </source>
</evidence>
<keyword evidence="12" id="KW-0175">Coiled coil</keyword>
<comment type="subcellular location">
    <subcellularLocation>
        <location evidence="3">Cell junction</location>
        <location evidence="3">Focal adhesion</location>
    </subcellularLocation>
    <subcellularLocation>
        <location evidence="2">Cell membrane</location>
    </subcellularLocation>
    <subcellularLocation>
        <location evidence="4">Cell projection</location>
    </subcellularLocation>
    <subcellularLocation>
        <location evidence="5">Cytoplasm</location>
        <location evidence="5">Cytoskeleton</location>
        <location evidence="5">Stress fiber</location>
    </subcellularLocation>
    <subcellularLocation>
        <location evidence="1">Nucleus</location>
    </subcellularLocation>
    <subcellularLocation>
        <location evidence="19">Synapse</location>
    </subcellularLocation>
</comment>
<evidence type="ECO:0000256" key="11">
    <source>
        <dbReference type="ARBA" id="ARBA00023018"/>
    </source>
</evidence>
<evidence type="ECO:0000256" key="1">
    <source>
        <dbReference type="ARBA" id="ARBA00004123"/>
    </source>
</evidence>
<dbReference type="GO" id="GO:0043005">
    <property type="term" value="C:neuron projection"/>
    <property type="evidence" value="ECO:0007669"/>
    <property type="project" value="TreeGrafter"/>
</dbReference>
<dbReference type="AlphaFoldDB" id="A0A5A9NVI1"/>
<keyword evidence="10" id="KW-0346">Stress response</keyword>
<organism evidence="23 24">
    <name type="scientific">Triplophysa tibetana</name>
    <dbReference type="NCBI Taxonomy" id="1572043"/>
    <lineage>
        <taxon>Eukaryota</taxon>
        <taxon>Metazoa</taxon>
        <taxon>Chordata</taxon>
        <taxon>Craniata</taxon>
        <taxon>Vertebrata</taxon>
        <taxon>Euteleostomi</taxon>
        <taxon>Actinopterygii</taxon>
        <taxon>Neopterygii</taxon>
        <taxon>Teleostei</taxon>
        <taxon>Ostariophysi</taxon>
        <taxon>Cypriniformes</taxon>
        <taxon>Nemacheilidae</taxon>
        <taxon>Triplophysa</taxon>
    </lineage>
</organism>
<evidence type="ECO:0000256" key="13">
    <source>
        <dbReference type="ARBA" id="ARBA00023136"/>
    </source>
</evidence>
<name>A0A5A9NVI1_9TELE</name>
<evidence type="ECO:0000256" key="16">
    <source>
        <dbReference type="ARBA" id="ARBA00023242"/>
    </source>
</evidence>
<evidence type="ECO:0000256" key="15">
    <source>
        <dbReference type="ARBA" id="ARBA00023212"/>
    </source>
</evidence>
<keyword evidence="13" id="KW-0472">Membrane</keyword>
<sequence>MGVTHGKKKADHNHQNQKPSCAQPLMGPRESDPVSDFGFVTDSDQRWGAEEDFDRRHLLPKQTQSRYYDELIRPKKIPNPVKASKSLRELHRELLITQKRGVMEEKPELQKVLEQRNIIQALKQKKQDVEKSPLKQELLKRQMRLDKLERETEKQNEMLQGAPEFIRVKENLKSTAATSTAEKESQLNISLH</sequence>
<comment type="function">
    <text evidence="21">Stress-inducible actin-binding protein that plays a role in synaptic and cognitive functions by modulating actin filamentous (F-actin) dynamics. Mediates polymerization of globular actin to F-actin. Also binds to, stabilizes and bundles F-actin. Involved in synaptic function by regulating neurite outgrowth in an actin-dependent manner and for the acquisition of hippocampus-dependent cognitive function, such as learning and long-term memory. Plays a role in the actin and microtubule cytoskeleton organization; negatively regulates focal adhesion (FA) assembly promoting malignant glial cell migration in an actin-, microtubule- and MAP1A-dependent manner. Also involved in neuroblastoma G1/S phase cell cycle progression and cell proliferation inhibition by stimulating ubiquitination of NF-kappa-B subunit RELA and NF-kappa-B degradation in a COMMD1- and actin-dependent manner. May play a role in tumor development.</text>
</comment>
<evidence type="ECO:0000313" key="23">
    <source>
        <dbReference type="EMBL" id="KAA0712781.1"/>
    </source>
</evidence>
<evidence type="ECO:0000256" key="4">
    <source>
        <dbReference type="ARBA" id="ARBA00004316"/>
    </source>
</evidence>
<evidence type="ECO:0000256" key="3">
    <source>
        <dbReference type="ARBA" id="ARBA00004246"/>
    </source>
</evidence>
<evidence type="ECO:0000313" key="24">
    <source>
        <dbReference type="Proteomes" id="UP000324632"/>
    </source>
</evidence>
<keyword evidence="8" id="KW-0341">Growth regulation</keyword>
<dbReference type="GO" id="GO:0003779">
    <property type="term" value="F:actin binding"/>
    <property type="evidence" value="ECO:0007669"/>
    <property type="project" value="UniProtKB-KW"/>
</dbReference>
<dbReference type="EMBL" id="SOYY01000013">
    <property type="protein sequence ID" value="KAA0712781.1"/>
    <property type="molecule type" value="Genomic_DNA"/>
</dbReference>
<evidence type="ECO:0000256" key="2">
    <source>
        <dbReference type="ARBA" id="ARBA00004236"/>
    </source>
</evidence>
<dbReference type="GO" id="GO:0005634">
    <property type="term" value="C:nucleus"/>
    <property type="evidence" value="ECO:0007669"/>
    <property type="project" value="UniProtKB-SubCell"/>
</dbReference>
<dbReference type="GO" id="GO:0005886">
    <property type="term" value="C:plasma membrane"/>
    <property type="evidence" value="ECO:0007669"/>
    <property type="project" value="UniProtKB-SubCell"/>
</dbReference>
<evidence type="ECO:0000256" key="17">
    <source>
        <dbReference type="ARBA" id="ARBA00023273"/>
    </source>
</evidence>
<accession>A0A5A9NVI1</accession>
<gene>
    <name evidence="23" type="ORF">E1301_Tti004938</name>
</gene>
<keyword evidence="6" id="KW-1003">Cell membrane</keyword>
<dbReference type="GO" id="GO:0032956">
    <property type="term" value="P:regulation of actin cytoskeleton organization"/>
    <property type="evidence" value="ECO:0007669"/>
    <property type="project" value="TreeGrafter"/>
</dbReference>
<evidence type="ECO:0000256" key="19">
    <source>
        <dbReference type="ARBA" id="ARBA00034103"/>
    </source>
</evidence>
<protein>
    <recommendedName>
        <fullName evidence="20">Actin-associated protein FAM107A</fullName>
    </recommendedName>
</protein>
<evidence type="ECO:0000256" key="8">
    <source>
        <dbReference type="ARBA" id="ARBA00022604"/>
    </source>
</evidence>
<dbReference type="GO" id="GO:0045202">
    <property type="term" value="C:synapse"/>
    <property type="evidence" value="ECO:0007669"/>
    <property type="project" value="UniProtKB-SubCell"/>
</dbReference>
<dbReference type="InterPro" id="IPR009533">
    <property type="entry name" value="FAM107"/>
</dbReference>
<dbReference type="GO" id="GO:0001725">
    <property type="term" value="C:stress fiber"/>
    <property type="evidence" value="ECO:0007669"/>
    <property type="project" value="UniProtKB-SubCell"/>
</dbReference>
<proteinExistence type="predicted"/>
<evidence type="ECO:0000256" key="9">
    <source>
        <dbReference type="ARBA" id="ARBA00022949"/>
    </source>
</evidence>
<dbReference type="PANTHER" id="PTHR16768">
    <property type="entry name" value="DOWN REGULATED IN RENAL CARCINOMA 1/TU3A"/>
    <property type="match status" value="1"/>
</dbReference>
<keyword evidence="7" id="KW-0963">Cytoplasm</keyword>
<feature type="region of interest" description="Disordered" evidence="22">
    <location>
        <begin position="1"/>
        <end position="41"/>
    </location>
</feature>
<dbReference type="PANTHER" id="PTHR16768:SF3">
    <property type="entry name" value="ACTIN-ASSOCIATED PROTEIN FAM107A"/>
    <property type="match status" value="1"/>
</dbReference>
<evidence type="ECO:0000256" key="10">
    <source>
        <dbReference type="ARBA" id="ARBA00023016"/>
    </source>
</evidence>
<dbReference type="GO" id="GO:0005925">
    <property type="term" value="C:focal adhesion"/>
    <property type="evidence" value="ECO:0007669"/>
    <property type="project" value="UniProtKB-SubCell"/>
</dbReference>
<feature type="compositionally biased region" description="Basic residues" evidence="22">
    <location>
        <begin position="1"/>
        <end position="11"/>
    </location>
</feature>
<dbReference type="GO" id="GO:0051017">
    <property type="term" value="P:actin filament bundle assembly"/>
    <property type="evidence" value="ECO:0007669"/>
    <property type="project" value="TreeGrafter"/>
</dbReference>
<keyword evidence="24" id="KW-1185">Reference proteome</keyword>
<keyword evidence="11" id="KW-0770">Synapse</keyword>
<evidence type="ECO:0000256" key="6">
    <source>
        <dbReference type="ARBA" id="ARBA00022475"/>
    </source>
</evidence>
<evidence type="ECO:0000256" key="12">
    <source>
        <dbReference type="ARBA" id="ARBA00023054"/>
    </source>
</evidence>
<evidence type="ECO:0000256" key="20">
    <source>
        <dbReference type="ARBA" id="ARBA00040095"/>
    </source>
</evidence>
<evidence type="ECO:0000256" key="18">
    <source>
        <dbReference type="ARBA" id="ARBA00023306"/>
    </source>
</evidence>
<keyword evidence="14" id="KW-0009">Actin-binding</keyword>
<evidence type="ECO:0000256" key="7">
    <source>
        <dbReference type="ARBA" id="ARBA00022490"/>
    </source>
</evidence>